<accession>A0AB34FBK0</accession>
<feature type="domain" description="Asl1-like glycosyl hydrolase catalytic" evidence="1">
    <location>
        <begin position="34"/>
        <end position="78"/>
    </location>
</feature>
<dbReference type="EMBL" id="JAQHRD010000017">
    <property type="protein sequence ID" value="KAJ6436749.1"/>
    <property type="molecule type" value="Genomic_DNA"/>
</dbReference>
<evidence type="ECO:0000313" key="3">
    <source>
        <dbReference type="Proteomes" id="UP001163105"/>
    </source>
</evidence>
<reference evidence="2" key="1">
    <citation type="submission" date="2023-01" db="EMBL/GenBank/DDBJ databases">
        <title>The growth and conidiation of Purpureocillium lavendulum are regulated by nitrogen source and histone H3K14 acetylation.</title>
        <authorList>
            <person name="Tang P."/>
            <person name="Han J."/>
            <person name="Zhang C."/>
            <person name="Tang P."/>
            <person name="Qi F."/>
            <person name="Zhang K."/>
            <person name="Liang L."/>
        </authorList>
    </citation>
    <scope>NUCLEOTIDE SEQUENCE</scope>
    <source>
        <strain evidence="2">YMF1.00683</strain>
    </source>
</reference>
<sequence length="80" mass="8565">MSEPPGKEGSYHSTRLSSKRGLAYNDAAMANAFSDAFLQNVIPKLESLEYLAGYAYFMVSEGSLMSGSNTLSDAGRVYAA</sequence>
<proteinExistence type="predicted"/>
<gene>
    <name evidence="2" type="ORF">O9K51_10713</name>
</gene>
<comment type="caution">
    <text evidence="2">The sequence shown here is derived from an EMBL/GenBank/DDBJ whole genome shotgun (WGS) entry which is preliminary data.</text>
</comment>
<dbReference type="AlphaFoldDB" id="A0AB34FBK0"/>
<evidence type="ECO:0000313" key="2">
    <source>
        <dbReference type="EMBL" id="KAJ6436749.1"/>
    </source>
</evidence>
<dbReference type="Proteomes" id="UP001163105">
    <property type="component" value="Unassembled WGS sequence"/>
</dbReference>
<protein>
    <recommendedName>
        <fullName evidence="1">Asl1-like glycosyl hydrolase catalytic domain-containing protein</fullName>
    </recommendedName>
</protein>
<name>A0AB34FBK0_9HYPO</name>
<dbReference type="Pfam" id="PF11790">
    <property type="entry name" value="Glyco_hydro_cc"/>
    <property type="match status" value="1"/>
</dbReference>
<keyword evidence="3" id="KW-1185">Reference proteome</keyword>
<dbReference type="InterPro" id="IPR024655">
    <property type="entry name" value="Asl1_glyco_hydro_catalytic"/>
</dbReference>
<evidence type="ECO:0000259" key="1">
    <source>
        <dbReference type="Pfam" id="PF11790"/>
    </source>
</evidence>
<organism evidence="2 3">
    <name type="scientific">Purpureocillium lavendulum</name>
    <dbReference type="NCBI Taxonomy" id="1247861"/>
    <lineage>
        <taxon>Eukaryota</taxon>
        <taxon>Fungi</taxon>
        <taxon>Dikarya</taxon>
        <taxon>Ascomycota</taxon>
        <taxon>Pezizomycotina</taxon>
        <taxon>Sordariomycetes</taxon>
        <taxon>Hypocreomycetidae</taxon>
        <taxon>Hypocreales</taxon>
        <taxon>Ophiocordycipitaceae</taxon>
        <taxon>Purpureocillium</taxon>
    </lineage>
</organism>